<feature type="region of interest" description="Disordered" evidence="1">
    <location>
        <begin position="251"/>
        <end position="320"/>
    </location>
</feature>
<comment type="caution">
    <text evidence="2">The sequence shown here is derived from an EMBL/GenBank/DDBJ whole genome shotgun (WGS) entry which is preliminary data.</text>
</comment>
<accession>A0A9D4ZDK3</accession>
<keyword evidence="3" id="KW-1185">Reference proteome</keyword>
<proteinExistence type="predicted"/>
<evidence type="ECO:0000313" key="2">
    <source>
        <dbReference type="EMBL" id="KAI5069520.1"/>
    </source>
</evidence>
<protein>
    <submittedName>
        <fullName evidence="2">Uncharacterized protein</fullName>
    </submittedName>
</protein>
<feature type="region of interest" description="Disordered" evidence="1">
    <location>
        <begin position="197"/>
        <end position="226"/>
    </location>
</feature>
<dbReference type="AlphaFoldDB" id="A0A9D4ZDK3"/>
<dbReference type="EMBL" id="JABFUD020000015">
    <property type="protein sequence ID" value="KAI5069520.1"/>
    <property type="molecule type" value="Genomic_DNA"/>
</dbReference>
<evidence type="ECO:0000256" key="1">
    <source>
        <dbReference type="SAM" id="MobiDB-lite"/>
    </source>
</evidence>
<dbReference type="Proteomes" id="UP000886520">
    <property type="component" value="Chromosome 15"/>
</dbReference>
<sequence length="388" mass="43281">MWQARKWSCWAWYGLLQKRGVSGNIPGMTRRTREKDFERLVDADKPYKKVMALKILLTREPENVLSLAELGKLRSHVGLTNSCRAGACLGPFVRSRCCAEASQAPHDVGRASHPSAQNCSVAARSWLSGGLPKPHDTLISAIFQGPKRQKEGIAKFQERVFISPYADTKDYNKNTPEFEKHQFYLLCVPQRKLKEADLGKKSDHEKVPGLEKASKEEPVTEEEDPEFEALISLCRRISKVTTNEAECMNVGERGAEIEASEENSARSEGLSSDEVDNSKTPPEDLAVDTASDSDYSLSGVEWDHGISTSDNDDDDDSLSDSQVSDCTMILAMVSPNQTVWDENQACRDGHFHRQIGKLWCNTMAKEGLVFVLPSIFVKIVEYVLVVHS</sequence>
<organism evidence="2 3">
    <name type="scientific">Adiantum capillus-veneris</name>
    <name type="common">Maidenhair fern</name>
    <dbReference type="NCBI Taxonomy" id="13818"/>
    <lineage>
        <taxon>Eukaryota</taxon>
        <taxon>Viridiplantae</taxon>
        <taxon>Streptophyta</taxon>
        <taxon>Embryophyta</taxon>
        <taxon>Tracheophyta</taxon>
        <taxon>Polypodiopsida</taxon>
        <taxon>Polypodiidae</taxon>
        <taxon>Polypodiales</taxon>
        <taxon>Pteridineae</taxon>
        <taxon>Pteridaceae</taxon>
        <taxon>Vittarioideae</taxon>
        <taxon>Adiantum</taxon>
    </lineage>
</organism>
<gene>
    <name evidence="2" type="ORF">GOP47_0015821</name>
</gene>
<reference evidence="2" key="1">
    <citation type="submission" date="2021-01" db="EMBL/GenBank/DDBJ databases">
        <title>Adiantum capillus-veneris genome.</title>
        <authorList>
            <person name="Fang Y."/>
            <person name="Liao Q."/>
        </authorList>
    </citation>
    <scope>NUCLEOTIDE SEQUENCE</scope>
    <source>
        <strain evidence="2">H3</strain>
        <tissue evidence="2">Leaf</tissue>
    </source>
</reference>
<evidence type="ECO:0000313" key="3">
    <source>
        <dbReference type="Proteomes" id="UP000886520"/>
    </source>
</evidence>
<name>A0A9D4ZDK3_ADICA</name>
<feature type="compositionally biased region" description="Basic and acidic residues" evidence="1">
    <location>
        <begin position="197"/>
        <end position="218"/>
    </location>
</feature>